<evidence type="ECO:0000259" key="4">
    <source>
        <dbReference type="PROSITE" id="PS01124"/>
    </source>
</evidence>
<keyword evidence="2" id="KW-0238">DNA-binding</keyword>
<dbReference type="SUPFAM" id="SSF46689">
    <property type="entry name" value="Homeodomain-like"/>
    <property type="match status" value="1"/>
</dbReference>
<dbReference type="EMBL" id="CP031093">
    <property type="protein sequence ID" value="QCF25412.1"/>
    <property type="molecule type" value="Genomic_DNA"/>
</dbReference>
<dbReference type="RefSeq" id="WP_136547656.1">
    <property type="nucleotide sequence ID" value="NZ_CP031093.1"/>
</dbReference>
<keyword evidence="3" id="KW-0804">Transcription</keyword>
<evidence type="ECO:0000256" key="1">
    <source>
        <dbReference type="ARBA" id="ARBA00023015"/>
    </source>
</evidence>
<evidence type="ECO:0000313" key="5">
    <source>
        <dbReference type="EMBL" id="QCF25412.1"/>
    </source>
</evidence>
<sequence length="362" mass="39313">MTPPYRHPRTNPLGDIDVTYAAVMRRVLEQRGLPAGPLFDRFDLNSGQLAIPQARISIPRFMRLGHAACELADDSTLGLAMGQATRLTDVGMAGLAGLAAPTLGSALATLIHFERLTSYNSRGKSRMDTGPTSAAAVFYSISPYNAYNYFVVDAVLARWLTFIRMLEPSAAPVREVHIEYRDRGVCEVFERFFGCPVLFGSASNALILDPAAMSAPNPLGQPALFKTLHDSCARELEKLKSGWTLVDRVKEELAPRLRGGSPGIDAIAAAIGTTPWTLRRALAEQGKTFRQLLGETRQALALEYIGATRLSFAEIAYLLGFASPAPFHRAVRRWTGLSAGQYRRDVQSSSASSHSSSSASSH</sequence>
<dbReference type="Pfam" id="PF12833">
    <property type="entry name" value="HTH_18"/>
    <property type="match status" value="1"/>
</dbReference>
<dbReference type="Gene3D" id="1.10.10.60">
    <property type="entry name" value="Homeodomain-like"/>
    <property type="match status" value="1"/>
</dbReference>
<dbReference type="PROSITE" id="PS01124">
    <property type="entry name" value="HTH_ARAC_FAMILY_2"/>
    <property type="match status" value="1"/>
</dbReference>
<dbReference type="GO" id="GO:0005829">
    <property type="term" value="C:cytosol"/>
    <property type="evidence" value="ECO:0007669"/>
    <property type="project" value="TreeGrafter"/>
</dbReference>
<organism evidence="5 6">
    <name type="scientific">Hydrocarboniclastica marina</name>
    <dbReference type="NCBI Taxonomy" id="2259620"/>
    <lineage>
        <taxon>Bacteria</taxon>
        <taxon>Pseudomonadati</taxon>
        <taxon>Pseudomonadota</taxon>
        <taxon>Gammaproteobacteria</taxon>
        <taxon>Alteromonadales</taxon>
        <taxon>Alteromonadaceae</taxon>
        <taxon>Hydrocarboniclastica</taxon>
    </lineage>
</organism>
<dbReference type="Pfam" id="PF12625">
    <property type="entry name" value="Arabinose_bd"/>
    <property type="match status" value="1"/>
</dbReference>
<evidence type="ECO:0000256" key="2">
    <source>
        <dbReference type="ARBA" id="ARBA00023125"/>
    </source>
</evidence>
<dbReference type="KEGG" id="hmi:soil367_05410"/>
<keyword evidence="6" id="KW-1185">Reference proteome</keyword>
<keyword evidence="1" id="KW-0805">Transcription regulation</keyword>
<dbReference type="GO" id="GO:0003700">
    <property type="term" value="F:DNA-binding transcription factor activity"/>
    <property type="evidence" value="ECO:0007669"/>
    <property type="project" value="InterPro"/>
</dbReference>
<dbReference type="GO" id="GO:0000976">
    <property type="term" value="F:transcription cis-regulatory region binding"/>
    <property type="evidence" value="ECO:0007669"/>
    <property type="project" value="TreeGrafter"/>
</dbReference>
<dbReference type="Proteomes" id="UP000298049">
    <property type="component" value="Chromosome"/>
</dbReference>
<evidence type="ECO:0000256" key="3">
    <source>
        <dbReference type="ARBA" id="ARBA00023163"/>
    </source>
</evidence>
<dbReference type="OrthoDB" id="5582699at2"/>
<dbReference type="PANTHER" id="PTHR47894">
    <property type="entry name" value="HTH-TYPE TRANSCRIPTIONAL REGULATOR GADX"/>
    <property type="match status" value="1"/>
</dbReference>
<dbReference type="AlphaFoldDB" id="A0A4P7XGU0"/>
<name>A0A4P7XGU0_9ALTE</name>
<dbReference type="InterPro" id="IPR032687">
    <property type="entry name" value="AraC-type_N"/>
</dbReference>
<dbReference type="InterPro" id="IPR009057">
    <property type="entry name" value="Homeodomain-like_sf"/>
</dbReference>
<dbReference type="InterPro" id="IPR018060">
    <property type="entry name" value="HTH_AraC"/>
</dbReference>
<protein>
    <submittedName>
        <fullName evidence="5">AraC family transcriptional regulator</fullName>
    </submittedName>
</protein>
<evidence type="ECO:0000313" key="6">
    <source>
        <dbReference type="Proteomes" id="UP000298049"/>
    </source>
</evidence>
<dbReference type="PANTHER" id="PTHR47894:SF1">
    <property type="entry name" value="HTH-TYPE TRANSCRIPTIONAL REGULATOR VQSM"/>
    <property type="match status" value="1"/>
</dbReference>
<dbReference type="SMART" id="SM00342">
    <property type="entry name" value="HTH_ARAC"/>
    <property type="match status" value="1"/>
</dbReference>
<gene>
    <name evidence="5" type="ORF">soil367_05410</name>
</gene>
<feature type="domain" description="HTH araC/xylS-type" evidence="4">
    <location>
        <begin position="247"/>
        <end position="345"/>
    </location>
</feature>
<reference evidence="5 6" key="1">
    <citation type="submission" date="2018-07" db="EMBL/GenBank/DDBJ databases">
        <title>Marsedoiliclastica nanhaica gen. nov. sp. nov., a novel marine hydrocarbonoclastic bacterium isolated from an in-situ enriched hydrocarbon-degrading consortium in deep-sea sediment.</title>
        <authorList>
            <person name="Dong C."/>
            <person name="Ma T."/>
            <person name="Liu R."/>
            <person name="Shao Z."/>
        </authorList>
    </citation>
    <scope>NUCLEOTIDE SEQUENCE [LARGE SCALE GENOMIC DNA]</scope>
    <source>
        <strain evidence="6">soil36-7</strain>
    </source>
</reference>
<accession>A0A4P7XGU0</accession>
<proteinExistence type="predicted"/>